<protein>
    <recommendedName>
        <fullName evidence="1">Aminoglycoside phosphotransferase domain-containing protein</fullName>
    </recommendedName>
</protein>
<evidence type="ECO:0000259" key="1">
    <source>
        <dbReference type="Pfam" id="PF01636"/>
    </source>
</evidence>
<dbReference type="InterPro" id="IPR002575">
    <property type="entry name" value="Aminoglycoside_PTrfase"/>
</dbReference>
<dbReference type="InterPro" id="IPR011009">
    <property type="entry name" value="Kinase-like_dom_sf"/>
</dbReference>
<accession>A0ABN2QVA7</accession>
<evidence type="ECO:0000313" key="2">
    <source>
        <dbReference type="EMBL" id="GAA1958780.1"/>
    </source>
</evidence>
<reference evidence="2 3" key="1">
    <citation type="journal article" date="2019" name="Int. J. Syst. Evol. Microbiol.">
        <title>The Global Catalogue of Microorganisms (GCM) 10K type strain sequencing project: providing services to taxonomists for standard genome sequencing and annotation.</title>
        <authorList>
            <consortium name="The Broad Institute Genomics Platform"/>
            <consortium name="The Broad Institute Genome Sequencing Center for Infectious Disease"/>
            <person name="Wu L."/>
            <person name="Ma J."/>
        </authorList>
    </citation>
    <scope>NUCLEOTIDE SEQUENCE [LARGE SCALE GENOMIC DNA]</scope>
    <source>
        <strain evidence="2 3">JCM 14545</strain>
    </source>
</reference>
<organism evidence="2 3">
    <name type="scientific">Amycolatopsis minnesotensis</name>
    <dbReference type="NCBI Taxonomy" id="337894"/>
    <lineage>
        <taxon>Bacteria</taxon>
        <taxon>Bacillati</taxon>
        <taxon>Actinomycetota</taxon>
        <taxon>Actinomycetes</taxon>
        <taxon>Pseudonocardiales</taxon>
        <taxon>Pseudonocardiaceae</taxon>
        <taxon>Amycolatopsis</taxon>
    </lineage>
</organism>
<dbReference type="RefSeq" id="WP_344418295.1">
    <property type="nucleotide sequence ID" value="NZ_BAAANN010000011.1"/>
</dbReference>
<dbReference type="Proteomes" id="UP001501116">
    <property type="component" value="Unassembled WGS sequence"/>
</dbReference>
<comment type="caution">
    <text evidence="2">The sequence shown here is derived from an EMBL/GenBank/DDBJ whole genome shotgun (WGS) entry which is preliminary data.</text>
</comment>
<proteinExistence type="predicted"/>
<feature type="domain" description="Aminoglycoside phosphotransferase" evidence="1">
    <location>
        <begin position="73"/>
        <end position="240"/>
    </location>
</feature>
<gene>
    <name evidence="2" type="ORF">GCM10009754_31430</name>
</gene>
<name>A0ABN2QVA7_9PSEU</name>
<dbReference type="Pfam" id="PF01636">
    <property type="entry name" value="APH"/>
    <property type="match status" value="1"/>
</dbReference>
<evidence type="ECO:0000313" key="3">
    <source>
        <dbReference type="Proteomes" id="UP001501116"/>
    </source>
</evidence>
<dbReference type="EMBL" id="BAAANN010000011">
    <property type="protein sequence ID" value="GAA1958780.1"/>
    <property type="molecule type" value="Genomic_DNA"/>
</dbReference>
<sequence>MDKYGWSDLPQSIRNEVQSQIGIVAEVDAATVGQSCHIATTLIRDGAEPVFFKGVKGISPEMRWLRNEAEIGQLARRIAPAVLFSADVEDWFVVGFEHVTGRPANLAPGSADLSAVATTLARISSIEAPEVRELGLRWKPQWWSKLAGERPDVVGDWDLDELMSWEEKAPPLVQGNRLIHTDLHEDQFIISEDGETHVIDWGWPASGAAWVDAAFIVVRMIGAGHRPPDAERWASRNTNWSAASEEAVTAFAVFIAGLWNYKATTPRLAKLARSYAGWRLRWLD</sequence>
<keyword evidence="3" id="KW-1185">Reference proteome</keyword>
<dbReference type="SUPFAM" id="SSF56112">
    <property type="entry name" value="Protein kinase-like (PK-like)"/>
    <property type="match status" value="1"/>
</dbReference>
<dbReference type="Gene3D" id="3.90.1200.10">
    <property type="match status" value="1"/>
</dbReference>